<dbReference type="InterPro" id="IPR052091">
    <property type="entry name" value="Beta-ala_Activ/Resist"/>
</dbReference>
<sequence length="1212" mass="140290">MTSDHEIPNKLRKIEKKVIVPILDRKYTNTNIPLTKFHVLKVFNKKLFSKLLTICPKLSEEFEHLKRIRNGCEFLLEQYKLNKREVSEECMKAIKEVIQNDEEMEFLIVEVPSIMPLSKIQRESVKDYWPVKCKRNKEVDDTINEVIFKEEEKERIIELFEEVELTNGVIIYDPNNDNVIVKIGQFKKEHPLDHPVRRAIDMLSKIQNERTLTDQYLATGYYIILGEEICAMCGMALVHSRVNKVFFGKSLPNKGAFISNWRMMEEPKINHHYSLFRIECQEKKETNVCWNFKVSKDFKMTSYENNKIIDMNYDNFINDVNIIAEKLKYFNNCMIGVCIRRSVKLVVAIVGIIISGNAFVILEENNLSEIGKRMIERFQVSMLLTESGIEIYNFKELKWKERNKIIMYGIQSSGTTGIPKVIHVPYSCILPNIECFYEKFKINSIDNILCSTSFSFDPSIIEIFLPIIYGCKLVLVEDNYRSQPSLLCDIIKREKITFMQTTPSFIKLLTENSLKQLLSSTVRTLLIGGEEFPFNYLKNIILSDNCKLNKSLKIFNVYGITEVSCWASIKEITLEVLKEPSLSISNYKDIADILGSLLSSTSIEITASGKILIGGQRQCSINYKFPKSSFIDSGDLIKDGIFIGRRKYNGMLRDYEIESFCYNRWNDIKSCKLIYGEGGIRILFISLFTNNLEIFDDIKNRIYIELKKDLQPNDVVKFNDNWPINKNGKIDENELLSWYINNYNLNFSFLHLNPSNLEKTLREMGMDSLKAVEINYHIQCNYPNKFPNFLQYLLSPETTVSLLFKFLKDNGIKFSLNKTISLDNIGESSLNNLLTCTHYSHKLSGNILWTINMYKCIDSNVIIFNECCNEIDEKDVHYIHFIKRNLKTMKLAMVGSHSGLFVLVNILNGNVIFKYQAEGRIEGTCSDVFVYKNNNLEEMLLVAVPTYAGEIILIDIKRLKVIKVFKIMAIVKSKPIYINNGYLWFGGYDKAIYIINLEIMNIQKLHKVDGYPLADGVVYENKIIFSLLSGTIYCFSTINMEIVWKTSVINHPSFSKPTLINLEKKKYFIITSPEGFITIFNVNDGNKFLELKIDGQIFDSAFIRDEKIIVSGTNGIIYILEILKNEIKLIDKKSIFEGLNMVKNIKPLDDNYIGITTDGKIWIINCDLSHKECIFDTKAKVFSFPTILKTENNEMLLIYGARDNFLRCISFK</sequence>
<dbReference type="Pfam" id="PF13570">
    <property type="entry name" value="Beta-prop_ACSF4"/>
    <property type="match status" value="1"/>
</dbReference>
<evidence type="ECO:0000313" key="2">
    <source>
        <dbReference type="Proteomes" id="UP000038045"/>
    </source>
</evidence>
<dbReference type="InterPro" id="IPR015943">
    <property type="entry name" value="WD40/YVTN_repeat-like_dom_sf"/>
</dbReference>
<reference evidence="3" key="1">
    <citation type="submission" date="2017-02" db="UniProtKB">
        <authorList>
            <consortium name="WormBaseParasite"/>
        </authorList>
    </citation>
    <scope>IDENTIFICATION</scope>
</reference>
<organism evidence="2 3">
    <name type="scientific">Parastrongyloides trichosuri</name>
    <name type="common">Possum-specific nematode worm</name>
    <dbReference type="NCBI Taxonomy" id="131310"/>
    <lineage>
        <taxon>Eukaryota</taxon>
        <taxon>Metazoa</taxon>
        <taxon>Ecdysozoa</taxon>
        <taxon>Nematoda</taxon>
        <taxon>Chromadorea</taxon>
        <taxon>Rhabditida</taxon>
        <taxon>Tylenchina</taxon>
        <taxon>Panagrolaimomorpha</taxon>
        <taxon>Strongyloidoidea</taxon>
        <taxon>Strongyloididae</taxon>
        <taxon>Parastrongyloides</taxon>
    </lineage>
</organism>
<evidence type="ECO:0000259" key="1">
    <source>
        <dbReference type="PROSITE" id="PS51747"/>
    </source>
</evidence>
<dbReference type="InterPro" id="IPR000873">
    <property type="entry name" value="AMP-dep_synth/lig_dom"/>
</dbReference>
<dbReference type="Proteomes" id="UP000038045">
    <property type="component" value="Unplaced"/>
</dbReference>
<dbReference type="SUPFAM" id="SSF50998">
    <property type="entry name" value="Quinoprotein alcohol dehydrogenase-like"/>
    <property type="match status" value="1"/>
</dbReference>
<dbReference type="AlphaFoldDB" id="A0A0N4ZMR3"/>
<protein>
    <submittedName>
        <fullName evidence="3">CMP/dCMP-type deaminase domain-containing protein</fullName>
    </submittedName>
</protein>
<dbReference type="InterPro" id="IPR042099">
    <property type="entry name" value="ANL_N_sf"/>
</dbReference>
<dbReference type="Gene3D" id="3.40.140.10">
    <property type="entry name" value="Cytidine Deaminase, domain 2"/>
    <property type="match status" value="1"/>
</dbReference>
<dbReference type="Gene3D" id="2.130.10.10">
    <property type="entry name" value="YVTN repeat-like/Quinoprotein amine dehydrogenase"/>
    <property type="match status" value="1"/>
</dbReference>
<dbReference type="Pfam" id="PF00501">
    <property type="entry name" value="AMP-binding"/>
    <property type="match status" value="1"/>
</dbReference>
<keyword evidence="2" id="KW-1185">Reference proteome</keyword>
<dbReference type="InterPro" id="IPR002125">
    <property type="entry name" value="CMP_dCMP_dom"/>
</dbReference>
<proteinExistence type="predicted"/>
<name>A0A0N4ZMR3_PARTI</name>
<dbReference type="PANTHER" id="PTHR44394:SF1">
    <property type="entry name" value="BETA-ALANINE-ACTIVATING ENZYME"/>
    <property type="match status" value="1"/>
</dbReference>
<dbReference type="GO" id="GO:0043041">
    <property type="term" value="P:amino acid activation for nonribosomal peptide biosynthetic process"/>
    <property type="evidence" value="ECO:0007669"/>
    <property type="project" value="TreeGrafter"/>
</dbReference>
<dbReference type="SUPFAM" id="SSF53927">
    <property type="entry name" value="Cytidine deaminase-like"/>
    <property type="match status" value="1"/>
</dbReference>
<dbReference type="PROSITE" id="PS51747">
    <property type="entry name" value="CYT_DCMP_DEAMINASES_2"/>
    <property type="match status" value="1"/>
</dbReference>
<dbReference type="GO" id="GO:0003824">
    <property type="term" value="F:catalytic activity"/>
    <property type="evidence" value="ECO:0007669"/>
    <property type="project" value="InterPro"/>
</dbReference>
<dbReference type="PANTHER" id="PTHR44394">
    <property type="entry name" value="BETA-ALANINE-ACTIVATING ENZYME"/>
    <property type="match status" value="1"/>
</dbReference>
<dbReference type="Gene3D" id="3.40.50.12780">
    <property type="entry name" value="N-terminal domain of ligase-like"/>
    <property type="match status" value="1"/>
</dbReference>
<dbReference type="InterPro" id="IPR011047">
    <property type="entry name" value="Quinoprotein_ADH-like_sf"/>
</dbReference>
<dbReference type="STRING" id="131310.A0A0N4ZMR3"/>
<dbReference type="WBParaSite" id="PTRK_0000983000.1">
    <property type="protein sequence ID" value="PTRK_0000983000.1"/>
    <property type="gene ID" value="PTRK_0000983000"/>
</dbReference>
<accession>A0A0N4ZMR3</accession>
<dbReference type="InterPro" id="IPR016193">
    <property type="entry name" value="Cytidine_deaminase-like"/>
</dbReference>
<feature type="domain" description="CMP/dCMP-type deaminase" evidence="1">
    <location>
        <begin position="150"/>
        <end position="260"/>
    </location>
</feature>
<evidence type="ECO:0000313" key="3">
    <source>
        <dbReference type="WBParaSite" id="PTRK_0000983000.1"/>
    </source>
</evidence>
<dbReference type="SUPFAM" id="SSF56801">
    <property type="entry name" value="Acetyl-CoA synthetase-like"/>
    <property type="match status" value="1"/>
</dbReference>
<dbReference type="InterPro" id="IPR002372">
    <property type="entry name" value="PQQ_rpt_dom"/>
</dbReference>